<dbReference type="InterPro" id="IPR000515">
    <property type="entry name" value="MetI-like"/>
</dbReference>
<dbReference type="PROSITE" id="PS50928">
    <property type="entry name" value="ABC_TM1"/>
    <property type="match status" value="1"/>
</dbReference>
<feature type="transmembrane region" description="Helical" evidence="6">
    <location>
        <begin position="238"/>
        <end position="268"/>
    </location>
</feature>
<dbReference type="RefSeq" id="WP_211785290.1">
    <property type="nucleotide sequence ID" value="NZ_CP047290.1"/>
</dbReference>
<comment type="subcellular location">
    <subcellularLocation>
        <location evidence="1 6">Cell membrane</location>
        <topology evidence="1 6">Multi-pass membrane protein</topology>
    </subcellularLocation>
</comment>
<evidence type="ECO:0000313" key="8">
    <source>
        <dbReference type="EMBL" id="QUS37011.1"/>
    </source>
</evidence>
<gene>
    <name evidence="8" type="primary">phnE</name>
    <name evidence="8" type="ORF">GR316_11490</name>
</gene>
<feature type="transmembrane region" description="Helical" evidence="6">
    <location>
        <begin position="20"/>
        <end position="38"/>
    </location>
</feature>
<organism evidence="8 9">
    <name type="scientific">Falsirhodobacter algicola</name>
    <dbReference type="NCBI Taxonomy" id="2692330"/>
    <lineage>
        <taxon>Bacteria</taxon>
        <taxon>Pseudomonadati</taxon>
        <taxon>Pseudomonadota</taxon>
        <taxon>Alphaproteobacteria</taxon>
        <taxon>Rhodobacterales</taxon>
        <taxon>Paracoccaceae</taxon>
        <taxon>Falsirhodobacter</taxon>
    </lineage>
</organism>
<dbReference type="PANTHER" id="PTHR30043">
    <property type="entry name" value="PHOSPHONATES TRANSPORT SYSTEM PERMEASE PROTEIN"/>
    <property type="match status" value="1"/>
</dbReference>
<dbReference type="CDD" id="cd06261">
    <property type="entry name" value="TM_PBP2"/>
    <property type="match status" value="1"/>
</dbReference>
<accession>A0A8J8MV61</accession>
<evidence type="ECO:0000256" key="1">
    <source>
        <dbReference type="ARBA" id="ARBA00004651"/>
    </source>
</evidence>
<dbReference type="AlphaFoldDB" id="A0A8J8MV61"/>
<keyword evidence="3 6" id="KW-0812">Transmembrane</keyword>
<keyword evidence="8" id="KW-0614">Plasmid</keyword>
<dbReference type="Gene3D" id="1.10.3720.10">
    <property type="entry name" value="MetI-like"/>
    <property type="match status" value="1"/>
</dbReference>
<dbReference type="InterPro" id="IPR005769">
    <property type="entry name" value="PhnE/PtxC"/>
</dbReference>
<dbReference type="KEGG" id="fap:GR316_11490"/>
<geneLocation type="plasmid" evidence="8 9">
    <name>unnamed1</name>
</geneLocation>
<evidence type="ECO:0000256" key="2">
    <source>
        <dbReference type="ARBA" id="ARBA00022448"/>
    </source>
</evidence>
<keyword evidence="9" id="KW-1185">Reference proteome</keyword>
<evidence type="ECO:0000259" key="7">
    <source>
        <dbReference type="PROSITE" id="PS50928"/>
    </source>
</evidence>
<evidence type="ECO:0000256" key="5">
    <source>
        <dbReference type="ARBA" id="ARBA00023136"/>
    </source>
</evidence>
<feature type="domain" description="ABC transmembrane type-1" evidence="7">
    <location>
        <begin position="242"/>
        <end position="426"/>
    </location>
</feature>
<dbReference type="SUPFAM" id="SSF161098">
    <property type="entry name" value="MetI-like"/>
    <property type="match status" value="1"/>
</dbReference>
<dbReference type="EMBL" id="CP047290">
    <property type="protein sequence ID" value="QUS37011.1"/>
    <property type="molecule type" value="Genomic_DNA"/>
</dbReference>
<keyword evidence="2 6" id="KW-0813">Transport</keyword>
<dbReference type="InterPro" id="IPR035906">
    <property type="entry name" value="MetI-like_sf"/>
</dbReference>
<feature type="transmembrane region" description="Helical" evidence="6">
    <location>
        <begin position="379"/>
        <end position="396"/>
    </location>
</feature>
<dbReference type="PANTHER" id="PTHR30043:SF9">
    <property type="entry name" value="PHOSPHONATES TRANSPORT SYSTEM PERMEASE PROTEIN"/>
    <property type="match status" value="1"/>
</dbReference>
<keyword evidence="5 6" id="KW-0472">Membrane</keyword>
<protein>
    <submittedName>
        <fullName evidence="8">Phosphonate ABC transporter, permease protein PhnE</fullName>
    </submittedName>
</protein>
<dbReference type="Pfam" id="PF00528">
    <property type="entry name" value="BPD_transp_1"/>
    <property type="match status" value="1"/>
</dbReference>
<dbReference type="NCBIfam" id="TIGR01097">
    <property type="entry name" value="PhnE"/>
    <property type="match status" value="1"/>
</dbReference>
<dbReference type="Proteomes" id="UP000679284">
    <property type="component" value="Plasmid unnamed1"/>
</dbReference>
<keyword evidence="4 6" id="KW-1133">Transmembrane helix</keyword>
<comment type="similarity">
    <text evidence="6">Belongs to the binding-protein-dependent transport system permease family.</text>
</comment>
<evidence type="ECO:0000313" key="9">
    <source>
        <dbReference type="Proteomes" id="UP000679284"/>
    </source>
</evidence>
<name>A0A8J8MV61_9RHOB</name>
<sequence length="436" mass="48677">MTVAILADTERRIGRSRLGSFALLAGLIAYLVYVFFAFDIPQLSQRVRLDNAAVLLRDTYSHRIQVTRDNRRDATSVAVDGERNGLFPEDRWPDWVRRDGAVTVVQLSGGTVIRYDTDAVRLTVPDYGTVTIDPTGSELRLTHPGADMPDWISASGTRVDIRRPEGRLTVTRARTETFRYVLGWPMFFFTTQSPFYYMSWPERVQAAFSPDQIRPGQSNAAAMWSDFWHNPQWRHADVAWAIFETLLMAFLGTMLAAIISVPLSFLAARNFAPSRAGRFGIRRVFDFARGVDGLIWTIILARAFGPGPMTGALAIMLTDIGSFGKLFSEALENTDEKQVEGLRSTGANALQRSRFGVIPQVMPVILSQVLYMLEANTRGATVIGAIVGGGIGLLLTQAIQTQKDWEDVTYYIILVVLMVMVMDTVSGRIRRRLIRG</sequence>
<dbReference type="GO" id="GO:0015416">
    <property type="term" value="F:ABC-type phosphonate transporter activity"/>
    <property type="evidence" value="ECO:0007669"/>
    <property type="project" value="InterPro"/>
</dbReference>
<reference evidence="8" key="1">
    <citation type="submission" date="2020-01" db="EMBL/GenBank/DDBJ databases">
        <authorList>
            <person name="Yang Y."/>
            <person name="Kwon Y.M."/>
        </authorList>
    </citation>
    <scope>NUCLEOTIDE SEQUENCE</scope>
    <source>
        <strain evidence="8">PG104</strain>
        <plasmid evidence="8">unnamed1</plasmid>
    </source>
</reference>
<dbReference type="GO" id="GO:0005886">
    <property type="term" value="C:plasma membrane"/>
    <property type="evidence" value="ECO:0007669"/>
    <property type="project" value="UniProtKB-SubCell"/>
</dbReference>
<evidence type="ECO:0000256" key="4">
    <source>
        <dbReference type="ARBA" id="ARBA00022989"/>
    </source>
</evidence>
<evidence type="ECO:0000256" key="6">
    <source>
        <dbReference type="RuleBase" id="RU363032"/>
    </source>
</evidence>
<feature type="transmembrane region" description="Helical" evidence="6">
    <location>
        <begin position="408"/>
        <end position="425"/>
    </location>
</feature>
<proteinExistence type="inferred from homology"/>
<evidence type="ECO:0000256" key="3">
    <source>
        <dbReference type="ARBA" id="ARBA00022692"/>
    </source>
</evidence>